<protein>
    <submittedName>
        <fullName evidence="2">Netrin receptor UNC5B</fullName>
    </submittedName>
</protein>
<organism evidence="2 3">
    <name type="scientific">Holothuria leucospilota</name>
    <name type="common">Black long sea cucumber</name>
    <name type="synonym">Mertensiothuria leucospilota</name>
    <dbReference type="NCBI Taxonomy" id="206669"/>
    <lineage>
        <taxon>Eukaryota</taxon>
        <taxon>Metazoa</taxon>
        <taxon>Echinodermata</taxon>
        <taxon>Eleutherozoa</taxon>
        <taxon>Echinozoa</taxon>
        <taxon>Holothuroidea</taxon>
        <taxon>Aspidochirotacea</taxon>
        <taxon>Aspidochirotida</taxon>
        <taxon>Holothuriidae</taxon>
        <taxon>Holothuria</taxon>
    </lineage>
</organism>
<dbReference type="AlphaFoldDB" id="A0A9Q1H3P1"/>
<dbReference type="Proteomes" id="UP001152320">
    <property type="component" value="Chromosome 10"/>
</dbReference>
<dbReference type="GO" id="GO:0005042">
    <property type="term" value="F:netrin receptor activity"/>
    <property type="evidence" value="ECO:0007669"/>
    <property type="project" value="InterPro"/>
</dbReference>
<feature type="domain" description="ZU5" evidence="1">
    <location>
        <begin position="9"/>
        <end position="149"/>
    </location>
</feature>
<comment type="caution">
    <text evidence="2">The sequence shown here is derived from an EMBL/GenBank/DDBJ whole genome shotgun (WGS) entry which is preliminary data.</text>
</comment>
<dbReference type="GO" id="GO:0016020">
    <property type="term" value="C:membrane"/>
    <property type="evidence" value="ECO:0007669"/>
    <property type="project" value="InterPro"/>
</dbReference>
<sequence length="369" mass="42624">MGRDWKSLLETKAVITKNGGVLEIPNTGVMLIIPPNALPEHMKHCEIHMRIIPWETVKEKATSFASNSSTAVELLPDRLKFQHPVRLTLPHCLVLQDTRERKAKIFISHHENESLPEWEEQTHLSYHLEDTACIILLDSLCWVKFSVDDEIVKAKKLIVYTAGRKLQPQDSVAEIRVGYYLDLPDEKMVESDARDLSVGHRKTFFFVRRKEKFPLEVSLDKIFPDDWQYHSKKPLLRKVPYEQISSFSRHSLIYTLKKESSMDGNLLCVFTVSQEKGQISVQLAAHLKYTRHQLFALRAGADKRIDASVYNLLKENGLLAYRGRRGGTHTYRRRPRREDFAVGNIPQLRFQTNPCGVILYTRVQSAYAE</sequence>
<dbReference type="PANTHER" id="PTHR12582">
    <property type="entry name" value="NETRIN RECEPTOR UNC5"/>
    <property type="match status" value="1"/>
</dbReference>
<proteinExistence type="predicted"/>
<name>A0A9Q1H3P1_HOLLE</name>
<dbReference type="EMBL" id="JAIZAY010000010">
    <property type="protein sequence ID" value="KAJ8034182.1"/>
    <property type="molecule type" value="Genomic_DNA"/>
</dbReference>
<reference evidence="2" key="1">
    <citation type="submission" date="2021-10" db="EMBL/GenBank/DDBJ databases">
        <title>Tropical sea cucumber genome reveals ecological adaptation and Cuvierian tubules defense mechanism.</title>
        <authorList>
            <person name="Chen T."/>
        </authorList>
    </citation>
    <scope>NUCLEOTIDE SEQUENCE</scope>
    <source>
        <strain evidence="2">Nanhai2018</strain>
        <tissue evidence="2">Muscle</tissue>
    </source>
</reference>
<accession>A0A9Q1H3P1</accession>
<dbReference type="Pfam" id="PF00791">
    <property type="entry name" value="ZU5"/>
    <property type="match status" value="1"/>
</dbReference>
<keyword evidence="3" id="KW-1185">Reference proteome</keyword>
<evidence type="ECO:0000313" key="3">
    <source>
        <dbReference type="Proteomes" id="UP001152320"/>
    </source>
</evidence>
<dbReference type="InterPro" id="IPR000906">
    <property type="entry name" value="ZU5_dom"/>
</dbReference>
<evidence type="ECO:0000259" key="1">
    <source>
        <dbReference type="PROSITE" id="PS51145"/>
    </source>
</evidence>
<dbReference type="InterPro" id="IPR037936">
    <property type="entry name" value="UNC5A-D"/>
</dbReference>
<dbReference type="PANTHER" id="PTHR12582:SF41">
    <property type="entry name" value="UNC5C-LIKE PROTEIN"/>
    <property type="match status" value="1"/>
</dbReference>
<evidence type="ECO:0000313" key="2">
    <source>
        <dbReference type="EMBL" id="KAJ8034182.1"/>
    </source>
</evidence>
<gene>
    <name evidence="2" type="ORF">HOLleu_20911</name>
</gene>
<dbReference type="PROSITE" id="PS51145">
    <property type="entry name" value="ZU5"/>
    <property type="match status" value="1"/>
</dbReference>
<dbReference type="Gene3D" id="2.60.220.30">
    <property type="match status" value="1"/>
</dbReference>
<keyword evidence="2" id="KW-0675">Receptor</keyword>